<dbReference type="RefSeq" id="WP_068696768.1">
    <property type="nucleotide sequence ID" value="NZ_CP014167.1"/>
</dbReference>
<dbReference type="Proteomes" id="UP000092573">
    <property type="component" value="Chromosome"/>
</dbReference>
<dbReference type="Pfam" id="PF11225">
    <property type="entry name" value="DUF3024"/>
    <property type="match status" value="1"/>
</dbReference>
<dbReference type="KEGG" id="pyg:AWM70_12280"/>
<gene>
    <name evidence="1" type="ORF">AWM70_12280</name>
</gene>
<evidence type="ECO:0000313" key="1">
    <source>
        <dbReference type="EMBL" id="ANS75286.1"/>
    </source>
</evidence>
<evidence type="ECO:0000313" key="2">
    <source>
        <dbReference type="Proteomes" id="UP000092573"/>
    </source>
</evidence>
<dbReference type="EMBL" id="CP014167">
    <property type="protein sequence ID" value="ANS75286.1"/>
    <property type="molecule type" value="Genomic_DNA"/>
</dbReference>
<evidence type="ECO:0008006" key="3">
    <source>
        <dbReference type="Google" id="ProtNLM"/>
    </source>
</evidence>
<proteinExistence type="predicted"/>
<organism evidence="1 2">
    <name type="scientific">Paenibacillus yonginensis</name>
    <dbReference type="NCBI Taxonomy" id="1462996"/>
    <lineage>
        <taxon>Bacteria</taxon>
        <taxon>Bacillati</taxon>
        <taxon>Bacillota</taxon>
        <taxon>Bacilli</taxon>
        <taxon>Bacillales</taxon>
        <taxon>Paenibacillaceae</taxon>
        <taxon>Paenibacillus</taxon>
    </lineage>
</organism>
<dbReference type="InterPro" id="IPR021388">
    <property type="entry name" value="DUF3024"/>
</dbReference>
<keyword evidence="2" id="KW-1185">Reference proteome</keyword>
<name>A0A1B1N1K1_9BACL</name>
<accession>A0A1B1N1K1</accession>
<sequence>MDDFTKKRIERIMDKYTKNRIPQHLQDRIRMNYKIRGNNVTLIEERPAFKSDQWVQHDVAQFRQNQNQWKVYWKDSKGKWHYVEEIEPNEEFERQLKIVDEDNRGIFWG</sequence>
<dbReference type="AlphaFoldDB" id="A0A1B1N1K1"/>
<reference evidence="1 2" key="1">
    <citation type="submission" date="2016-01" db="EMBL/GenBank/DDBJ databases">
        <title>Complete Genome Sequence of Paenibacillus yonginensis DCY84, a novel Plant Growth-Promoting Bacteria with Elicitation of Induced Systemic Resistance.</title>
        <authorList>
            <person name="Kim Y.J."/>
            <person name="Yang D.C."/>
            <person name="Sukweenadhi J."/>
        </authorList>
    </citation>
    <scope>NUCLEOTIDE SEQUENCE [LARGE SCALE GENOMIC DNA]</scope>
    <source>
        <strain evidence="1 2">DCY84</strain>
    </source>
</reference>
<protein>
    <recommendedName>
        <fullName evidence="3">DUF3024 domain-containing protein</fullName>
    </recommendedName>
</protein>